<proteinExistence type="predicted"/>
<sequence length="196" mass="21479">MADDDVLSGVPDDDGSGIDDAIDAGSDLRSISDASSGGGDDDIDERARIVAEAFGPFDQELDGSIDVNDVGNVLRCMRLHPTQGDVDKFVEEIPKDNGRVTFENFLPRALQALDHNIYPAATESDLTMAFKTLLKSHDSDSVEPLTKEKLVQLMSTTGEPLNEAELKEMLAHITVDKKGEIDWQAYIKDLMEIVRQ</sequence>
<dbReference type="WBParaSite" id="PSAMB.scaffold373size54233.g5508.t1">
    <property type="protein sequence ID" value="PSAMB.scaffold373size54233.g5508.t1"/>
    <property type="gene ID" value="PSAMB.scaffold373size54233.g5508"/>
</dbReference>
<evidence type="ECO:0000256" key="1">
    <source>
        <dbReference type="ARBA" id="ARBA00022737"/>
    </source>
</evidence>
<dbReference type="InterPro" id="IPR011992">
    <property type="entry name" value="EF-hand-dom_pair"/>
</dbReference>
<dbReference type="PANTHER" id="PTHR23048:SF0">
    <property type="entry name" value="CALMODULIN LIKE 3"/>
    <property type="match status" value="1"/>
</dbReference>
<feature type="compositionally biased region" description="Acidic residues" evidence="2">
    <location>
        <begin position="1"/>
        <end position="22"/>
    </location>
</feature>
<feature type="compositionally biased region" description="Low complexity" evidence="2">
    <location>
        <begin position="23"/>
        <end position="35"/>
    </location>
</feature>
<dbReference type="PANTHER" id="PTHR23048">
    <property type="entry name" value="MYOSIN LIGHT CHAIN 1, 3"/>
    <property type="match status" value="1"/>
</dbReference>
<organism evidence="3 4">
    <name type="scientific">Plectus sambesii</name>
    <dbReference type="NCBI Taxonomy" id="2011161"/>
    <lineage>
        <taxon>Eukaryota</taxon>
        <taxon>Metazoa</taxon>
        <taxon>Ecdysozoa</taxon>
        <taxon>Nematoda</taxon>
        <taxon>Chromadorea</taxon>
        <taxon>Plectida</taxon>
        <taxon>Plectina</taxon>
        <taxon>Plectoidea</taxon>
        <taxon>Plectidae</taxon>
        <taxon>Plectus</taxon>
    </lineage>
</organism>
<reference evidence="4" key="1">
    <citation type="submission" date="2022-11" db="UniProtKB">
        <authorList>
            <consortium name="WormBaseParasite"/>
        </authorList>
    </citation>
    <scope>IDENTIFICATION</scope>
</reference>
<evidence type="ECO:0000313" key="3">
    <source>
        <dbReference type="Proteomes" id="UP000887566"/>
    </source>
</evidence>
<dbReference type="SUPFAM" id="SSF47473">
    <property type="entry name" value="EF-hand"/>
    <property type="match status" value="1"/>
</dbReference>
<feature type="region of interest" description="Disordered" evidence="2">
    <location>
        <begin position="1"/>
        <end position="43"/>
    </location>
</feature>
<dbReference type="AlphaFoldDB" id="A0A914WC43"/>
<dbReference type="Proteomes" id="UP000887566">
    <property type="component" value="Unplaced"/>
</dbReference>
<keyword evidence="1" id="KW-0677">Repeat</keyword>
<dbReference type="InterPro" id="IPR050230">
    <property type="entry name" value="CALM/Myosin/TropC-like"/>
</dbReference>
<dbReference type="FunFam" id="1.10.238.10:FF:000178">
    <property type="entry name" value="Calmodulin-2 A"/>
    <property type="match status" value="1"/>
</dbReference>
<keyword evidence="3" id="KW-1185">Reference proteome</keyword>
<evidence type="ECO:0000313" key="4">
    <source>
        <dbReference type="WBParaSite" id="PSAMB.scaffold373size54233.g5508.t1"/>
    </source>
</evidence>
<evidence type="ECO:0000256" key="2">
    <source>
        <dbReference type="SAM" id="MobiDB-lite"/>
    </source>
</evidence>
<name>A0A914WC43_9BILA</name>
<dbReference type="GO" id="GO:0016460">
    <property type="term" value="C:myosin II complex"/>
    <property type="evidence" value="ECO:0007669"/>
    <property type="project" value="TreeGrafter"/>
</dbReference>
<dbReference type="Gene3D" id="1.10.238.10">
    <property type="entry name" value="EF-hand"/>
    <property type="match status" value="2"/>
</dbReference>
<protein>
    <submittedName>
        <fullName evidence="4">Calmodulin</fullName>
    </submittedName>
</protein>
<accession>A0A914WC43</accession>